<evidence type="ECO:0000256" key="5">
    <source>
        <dbReference type="ARBA" id="ARBA00023002"/>
    </source>
</evidence>
<dbReference type="GO" id="GO:0046168">
    <property type="term" value="P:glycerol-3-phosphate catabolic process"/>
    <property type="evidence" value="ECO:0007669"/>
    <property type="project" value="TreeGrafter"/>
</dbReference>
<feature type="domain" description="Alpha-glycerophosphate oxidase C-terminal" evidence="7">
    <location>
        <begin position="409"/>
        <end position="532"/>
    </location>
</feature>
<reference evidence="8 9" key="1">
    <citation type="submission" date="2016-10" db="EMBL/GenBank/DDBJ databases">
        <authorList>
            <person name="de Groot N.N."/>
        </authorList>
    </citation>
    <scope>NUCLEOTIDE SEQUENCE [LARGE SCALE GENOMIC DNA]</scope>
    <source>
        <strain evidence="8 9">DSM 22220</strain>
    </source>
</reference>
<dbReference type="Gene3D" id="1.10.8.870">
    <property type="entry name" value="Alpha-glycerophosphate oxidase, cap domain"/>
    <property type="match status" value="1"/>
</dbReference>
<proteinExistence type="inferred from homology"/>
<dbReference type="Gene3D" id="3.50.50.60">
    <property type="entry name" value="FAD/NAD(P)-binding domain"/>
    <property type="match status" value="1"/>
</dbReference>
<dbReference type="InterPro" id="IPR031656">
    <property type="entry name" value="DAO_C"/>
</dbReference>
<keyword evidence="9" id="KW-1185">Reference proteome</keyword>
<dbReference type="PROSITE" id="PS00978">
    <property type="entry name" value="FAD_G3PDH_2"/>
    <property type="match status" value="1"/>
</dbReference>
<dbReference type="RefSeq" id="WP_218132568.1">
    <property type="nucleotide sequence ID" value="NZ_FNAH01000017.1"/>
</dbReference>
<dbReference type="PANTHER" id="PTHR11985:SF15">
    <property type="entry name" value="GLYCEROL-3-PHOSPHATE DEHYDROGENASE, MITOCHONDRIAL"/>
    <property type="match status" value="1"/>
</dbReference>
<dbReference type="AlphaFoldDB" id="A0A1G7H401"/>
<dbReference type="EMBL" id="FNAH01000017">
    <property type="protein sequence ID" value="SDE95178.1"/>
    <property type="molecule type" value="Genomic_DNA"/>
</dbReference>
<evidence type="ECO:0000313" key="9">
    <source>
        <dbReference type="Proteomes" id="UP000199344"/>
    </source>
</evidence>
<gene>
    <name evidence="8" type="ORF">SAMN05421538_11714</name>
</gene>
<dbReference type="SUPFAM" id="SSF51905">
    <property type="entry name" value="FAD/NAD(P)-binding domain"/>
    <property type="match status" value="1"/>
</dbReference>
<evidence type="ECO:0000259" key="7">
    <source>
        <dbReference type="Pfam" id="PF16901"/>
    </source>
</evidence>
<dbReference type="Proteomes" id="UP000199344">
    <property type="component" value="Unassembled WGS sequence"/>
</dbReference>
<name>A0A1G7H401_9RHOB</name>
<dbReference type="InterPro" id="IPR000447">
    <property type="entry name" value="G3P_DH_FAD-dep"/>
</dbReference>
<accession>A0A1G7H401</accession>
<dbReference type="InterPro" id="IPR038299">
    <property type="entry name" value="DAO_C_sf"/>
</dbReference>
<sequence length="575" mass="63098">MTDVNGDIGPGSAQGRMAPKPGGVFDLVVIGAGINGAGIARDAAARGLRVALVEKEDIGSGTSSWSGRLIHGGLRYLEQGDVALVRESLRERERLFRLAPHLVKPVPLMIPFYRHNQRSHWTLRAGMMAYDVLSFDKTTASHKTLSRRETIKRFPGINSDGLDGCAIFMDGQVVWSERLCVEVVLAAHAEGAQIFTYAKVDGFLDDDGRVTGVLFTDVLTRERHELSARIVVNAAGPWVDEVVGGARGDNKRYIGGAKGSHLIVNPFPGAPDDVVYYESRTDGRLVLIIPWGERYLIGTTDKKFDDDPDTARADTSEVEYLLGEVNSLVPEANLTEDDILYTYSGVRPLPYVPEKSEWKVPRSHVIHDHAPRLRGLLSIIGGKLTTYRSLAEETVDAVYKQLGLKAPPCPTTKALFPGARVGDWESLRQGLARTYDIGDDRLDRLIDIYGARAEEVLAVGREDPALLEIFDADSGAIGAELVFTYRAEFCRTLTDALIRRIMVGLNATCGQDALERAADMLARDQGWSAQRREREIAAYRKYIQRFGVPGRHAAAAGASLTKSTERSNNLEGQPS</sequence>
<keyword evidence="5" id="KW-0560">Oxidoreductase</keyword>
<protein>
    <submittedName>
        <fullName evidence="8">Glycerol-3-phosphate dehydrogenase</fullName>
    </submittedName>
</protein>
<evidence type="ECO:0000256" key="1">
    <source>
        <dbReference type="ARBA" id="ARBA00001974"/>
    </source>
</evidence>
<comment type="cofactor">
    <cofactor evidence="1">
        <name>FAD</name>
        <dbReference type="ChEBI" id="CHEBI:57692"/>
    </cofactor>
</comment>
<evidence type="ECO:0000256" key="4">
    <source>
        <dbReference type="ARBA" id="ARBA00022827"/>
    </source>
</evidence>
<evidence type="ECO:0000256" key="2">
    <source>
        <dbReference type="ARBA" id="ARBA00007330"/>
    </source>
</evidence>
<evidence type="ECO:0000313" key="8">
    <source>
        <dbReference type="EMBL" id="SDE95178.1"/>
    </source>
</evidence>
<dbReference type="Gene3D" id="3.30.9.10">
    <property type="entry name" value="D-Amino Acid Oxidase, subunit A, domain 2"/>
    <property type="match status" value="1"/>
</dbReference>
<dbReference type="PRINTS" id="PR01001">
    <property type="entry name" value="FADG3PDH"/>
</dbReference>
<keyword evidence="3" id="KW-0285">Flavoprotein</keyword>
<dbReference type="Pfam" id="PF01266">
    <property type="entry name" value="DAO"/>
    <property type="match status" value="1"/>
</dbReference>
<keyword evidence="4" id="KW-0274">FAD</keyword>
<evidence type="ECO:0000256" key="3">
    <source>
        <dbReference type="ARBA" id="ARBA00022630"/>
    </source>
</evidence>
<organism evidence="8 9">
    <name type="scientific">Paracoccus isoporae</name>
    <dbReference type="NCBI Taxonomy" id="591205"/>
    <lineage>
        <taxon>Bacteria</taxon>
        <taxon>Pseudomonadati</taxon>
        <taxon>Pseudomonadota</taxon>
        <taxon>Alphaproteobacteria</taxon>
        <taxon>Rhodobacterales</taxon>
        <taxon>Paracoccaceae</taxon>
        <taxon>Paracoccus</taxon>
    </lineage>
</organism>
<evidence type="ECO:0000259" key="6">
    <source>
        <dbReference type="Pfam" id="PF01266"/>
    </source>
</evidence>
<dbReference type="InterPro" id="IPR006076">
    <property type="entry name" value="FAD-dep_OxRdtase"/>
</dbReference>
<dbReference type="InterPro" id="IPR036188">
    <property type="entry name" value="FAD/NAD-bd_sf"/>
</dbReference>
<dbReference type="Pfam" id="PF16901">
    <property type="entry name" value="DAO_C"/>
    <property type="match status" value="1"/>
</dbReference>
<dbReference type="PANTHER" id="PTHR11985">
    <property type="entry name" value="GLYCEROL-3-PHOSPHATE DEHYDROGENASE"/>
    <property type="match status" value="1"/>
</dbReference>
<dbReference type="GO" id="GO:0004368">
    <property type="term" value="F:glycerol-3-phosphate dehydrogenase (quinone) activity"/>
    <property type="evidence" value="ECO:0007669"/>
    <property type="project" value="InterPro"/>
</dbReference>
<comment type="similarity">
    <text evidence="2">Belongs to the FAD-dependent glycerol-3-phosphate dehydrogenase family.</text>
</comment>
<feature type="domain" description="FAD dependent oxidoreductase" evidence="6">
    <location>
        <begin position="26"/>
        <end position="388"/>
    </location>
</feature>
<dbReference type="STRING" id="591205.SAMN05421538_11714"/>